<dbReference type="Pfam" id="PF18143">
    <property type="entry name" value="HAD_SAK_2"/>
    <property type="match status" value="1"/>
</dbReference>
<reference evidence="1 2" key="1">
    <citation type="submission" date="2017-05" db="EMBL/GenBank/DDBJ databases">
        <authorList>
            <person name="Song R."/>
            <person name="Chenine A.L."/>
            <person name="Ruprecht R.M."/>
        </authorList>
    </citation>
    <scope>NUCLEOTIDE SEQUENCE [LARGE SCALE GENOMIC DNA]</scope>
    <source>
        <strain evidence="1 2">DSM 26136</strain>
    </source>
</reference>
<dbReference type="KEGG" id="cser:CCO03_08650"/>
<keyword evidence="2" id="KW-1185">Reference proteome</keyword>
<organism evidence="1 2">
    <name type="scientific">Comamonas serinivorans</name>
    <dbReference type="NCBI Taxonomy" id="1082851"/>
    <lineage>
        <taxon>Bacteria</taxon>
        <taxon>Pseudomonadati</taxon>
        <taxon>Pseudomonadota</taxon>
        <taxon>Betaproteobacteria</taxon>
        <taxon>Burkholderiales</taxon>
        <taxon>Comamonadaceae</taxon>
        <taxon>Comamonas</taxon>
    </lineage>
</organism>
<sequence length="176" mass="19780">MRKILFLDVDGVLNSVKSCAALGGYPHELTSREGFDWIAIKLLQRLCDSSGVQIVMSSAWRAWNKPEDFAKAFDLPVIDSTPRLHTKRGEEIQAWLDANDDIEAYVILDDDSDMLDSQQERFIKTNAKEGLTWTDFSKVCALFGESPFSGAARDREWKAREDARKPIAILIGEGAQ</sequence>
<name>A0A1Y0EMB7_9BURK</name>
<dbReference type="Proteomes" id="UP000196138">
    <property type="component" value="Chromosome"/>
</dbReference>
<gene>
    <name evidence="1" type="ORF">CCO03_08650</name>
</gene>
<evidence type="ECO:0008006" key="3">
    <source>
        <dbReference type="Google" id="ProtNLM"/>
    </source>
</evidence>
<evidence type="ECO:0000313" key="1">
    <source>
        <dbReference type="EMBL" id="ARU04736.1"/>
    </source>
</evidence>
<protein>
    <recommendedName>
        <fullName evidence="3">FCP1 homology domain-containing protein</fullName>
    </recommendedName>
</protein>
<dbReference type="EMBL" id="CP021455">
    <property type="protein sequence ID" value="ARU04736.1"/>
    <property type="molecule type" value="Genomic_DNA"/>
</dbReference>
<proteinExistence type="predicted"/>
<accession>A0A1Y0EMB7</accession>
<dbReference type="RefSeq" id="WP_087279900.1">
    <property type="nucleotide sequence ID" value="NZ_CP021455.1"/>
</dbReference>
<dbReference type="OrthoDB" id="8773450at2"/>
<evidence type="ECO:0000313" key="2">
    <source>
        <dbReference type="Proteomes" id="UP000196138"/>
    </source>
</evidence>
<dbReference type="AlphaFoldDB" id="A0A1Y0EMB7"/>